<dbReference type="SUPFAM" id="SSF52540">
    <property type="entry name" value="P-loop containing nucleoside triphosphate hydrolases"/>
    <property type="match status" value="2"/>
</dbReference>
<evidence type="ECO:0000256" key="6">
    <source>
        <dbReference type="PROSITE-ProRule" id="PRU00175"/>
    </source>
</evidence>
<dbReference type="InterPro" id="IPR050628">
    <property type="entry name" value="SNF2_RAD54_helicase_TF"/>
</dbReference>
<dbReference type="InterPro" id="IPR049730">
    <property type="entry name" value="SNF2/RAD54-like_C"/>
</dbReference>
<dbReference type="GO" id="GO:0005737">
    <property type="term" value="C:cytoplasm"/>
    <property type="evidence" value="ECO:0007669"/>
    <property type="project" value="TreeGrafter"/>
</dbReference>
<dbReference type="PROSITE" id="PS50089">
    <property type="entry name" value="ZF_RING_2"/>
    <property type="match status" value="1"/>
</dbReference>
<dbReference type="InterPro" id="IPR014001">
    <property type="entry name" value="Helicase_ATP-bd"/>
</dbReference>
<comment type="caution">
    <text evidence="11">The sequence shown here is derived from an EMBL/GenBank/DDBJ whole genome shotgun (WGS) entry which is preliminary data.</text>
</comment>
<comment type="similarity">
    <text evidence="1">Belongs to the SNF2/RAD54 helicase family.</text>
</comment>
<keyword evidence="12" id="KW-1185">Reference proteome</keyword>
<dbReference type="GO" id="GO:0008270">
    <property type="term" value="F:zinc ion binding"/>
    <property type="evidence" value="ECO:0007669"/>
    <property type="project" value="UniProtKB-KW"/>
</dbReference>
<evidence type="ECO:0000256" key="4">
    <source>
        <dbReference type="ARBA" id="ARBA00022806"/>
    </source>
</evidence>
<evidence type="ECO:0000256" key="5">
    <source>
        <dbReference type="ARBA" id="ARBA00022840"/>
    </source>
</evidence>
<keyword evidence="6" id="KW-0479">Metal-binding</keyword>
<organism evidence="11 12">
    <name type="scientific">Pichia inconspicua</name>
    <dbReference type="NCBI Taxonomy" id="52247"/>
    <lineage>
        <taxon>Eukaryota</taxon>
        <taxon>Fungi</taxon>
        <taxon>Dikarya</taxon>
        <taxon>Ascomycota</taxon>
        <taxon>Saccharomycotina</taxon>
        <taxon>Pichiomycetes</taxon>
        <taxon>Pichiales</taxon>
        <taxon>Pichiaceae</taxon>
        <taxon>Pichia</taxon>
    </lineage>
</organism>
<dbReference type="CDD" id="cd18008">
    <property type="entry name" value="DEXDc_SHPRH-like"/>
    <property type="match status" value="1"/>
</dbReference>
<keyword evidence="6" id="KW-0863">Zinc-finger</keyword>
<keyword evidence="2" id="KW-0547">Nucleotide-binding</keyword>
<evidence type="ECO:0000259" key="8">
    <source>
        <dbReference type="PROSITE" id="PS50089"/>
    </source>
</evidence>
<sequence length="1291" mass="148434">MSNFLQDNGENKFSATLAFRNNAKLQPQILSEQNKAHHKILDDKLPLPTLQRTNTLPPGSSIIKDIQSQTLSNPTLRSPFPPSFSTSNTIPGKRLNALDIIKSARKNSEKLPLNSVVIPSKRIETSSFENSDIVDLSSSDDNEDPDDILLNYRPKLEKKPQNQLINSQSSSKTPYVASSNPVKEEFKSNMLNSLNKFSYNSDKDSDDSDDDDIIITGFNTTNKGSTILPNTVVTPLKVMDTTNILPIKREAVVPLKRELSGNDEELARKRQQILENKKLEVEKNIRKEQLKQSSFEFQARLEEERSEKLRIDKLLEKYKPLKRLPEKYQIKFPLFQHFTKEVEPQLPTTVSELEIQFDNMAKIKQELQALYFRQENRKNMHSLIHRINIFTDLHRRMDSLLKSAAQMRDSVDKKAKLTRGNIKADIRYNQILRFFDSKIKSLSRLYGETGMHIDRLRDLKKDLLLRVRLCEDNRQQVLFHGFEKKPLTFKSYEDKATESKLIISSVHEMFKFSNVDNNLEIKAILRYFLAPPSSCPSIEIIRDQKSPLAFKPLPVIDDELSRSFIDQEDNELFTSETPFGRQRETMSNFGMNRLNPYGNDLNDTEGIKNLMESIKVTEIEEEGLATTPDDLCISLLKHQRIGLSWMLKIESGKSRGGILADDMGLGKTVQALSLIVANKSKDTQRKLNLIVGPVTLLRQWEQEIKMKIKTEKQMTTFLFHSNNKLKSFAEFNKYDIILVSYQTLGSEWKKHYEKELAMAKGTETFKRNVITNRKYVSPFYSDESIFYRIILDEAQYIKNRNTMMSRSVASLSSKYKWCLSGTPIQNRIDELYPIIRFLDIGPYNVWAKFNTQIVKSIKSNRISGTQKVHAILSAILLRRTKDSEIDGKPILQLPKKHVIEEKVEMGKTEKDLYNALESSSKQTADKLLNSMNSKSYSSILTLLLRLRQMCDHHYLVKLGDEGDRVVKLESYTQGWKVIQDYSDAAIQFINDQQDVGFICMHCSEEITLPETMLLSKCGHPVCKDCHVEYFQENMETETASSVTARCTQCSAINVRSMSVHYPLYEAYAEGLTWPQVRRKFELDSKASNKNWRLDAIRKYIADDGGLFVSAKVRKSIELIKNVMEKTPGEKTIVFSQFLGFFDILAIKLRENGIKFLQYDGSMDMTTKNDVVNEFYKDPDVKVLLLSLKAGNVGLTLTCANHVILTEPFWNPYVEKQAQDRVHRISQTKEVFIHRLLIQGTVEDRIMTLQKEKEELVESALDPTARNKIVKLSRRELGFLFGLNGLANLEND</sequence>
<keyword evidence="7" id="KW-0175">Coiled coil</keyword>
<dbReference type="PANTHER" id="PTHR45626">
    <property type="entry name" value="TRANSCRIPTION TERMINATION FACTOR 2-RELATED"/>
    <property type="match status" value="1"/>
</dbReference>
<dbReference type="InterPro" id="IPR001841">
    <property type="entry name" value="Znf_RING"/>
</dbReference>
<dbReference type="GO" id="GO:0004386">
    <property type="term" value="F:helicase activity"/>
    <property type="evidence" value="ECO:0007669"/>
    <property type="project" value="UniProtKB-KW"/>
</dbReference>
<dbReference type="InterPro" id="IPR000330">
    <property type="entry name" value="SNF2_N"/>
</dbReference>
<feature type="coiled-coil region" evidence="7">
    <location>
        <begin position="271"/>
        <end position="307"/>
    </location>
</feature>
<dbReference type="InterPro" id="IPR027417">
    <property type="entry name" value="P-loop_NTPase"/>
</dbReference>
<evidence type="ECO:0000256" key="1">
    <source>
        <dbReference type="ARBA" id="ARBA00007025"/>
    </source>
</evidence>
<dbReference type="STRING" id="52247.A0A4T0WXU7"/>
<dbReference type="InterPro" id="IPR013083">
    <property type="entry name" value="Znf_RING/FYVE/PHD"/>
</dbReference>
<dbReference type="GO" id="GO:0005524">
    <property type="term" value="F:ATP binding"/>
    <property type="evidence" value="ECO:0007669"/>
    <property type="project" value="UniProtKB-KW"/>
</dbReference>
<feature type="domain" description="RING-type" evidence="8">
    <location>
        <begin position="999"/>
        <end position="1050"/>
    </location>
</feature>
<name>A0A4T0WXU7_9ASCO</name>
<evidence type="ECO:0008006" key="13">
    <source>
        <dbReference type="Google" id="ProtNLM"/>
    </source>
</evidence>
<dbReference type="GO" id="GO:0005634">
    <property type="term" value="C:nucleus"/>
    <property type="evidence" value="ECO:0007669"/>
    <property type="project" value="TreeGrafter"/>
</dbReference>
<dbReference type="CDD" id="cd18793">
    <property type="entry name" value="SF2_C_SNF"/>
    <property type="match status" value="1"/>
</dbReference>
<dbReference type="Gene3D" id="3.30.40.10">
    <property type="entry name" value="Zinc/RING finger domain, C3HC4 (zinc finger)"/>
    <property type="match status" value="1"/>
</dbReference>
<dbReference type="Proteomes" id="UP000307173">
    <property type="component" value="Unassembled WGS sequence"/>
</dbReference>
<keyword evidence="6" id="KW-0862">Zinc</keyword>
<dbReference type="Gene3D" id="3.40.50.300">
    <property type="entry name" value="P-loop containing nucleotide triphosphate hydrolases"/>
    <property type="match status" value="1"/>
</dbReference>
<accession>A0A4T0WXU7</accession>
<feature type="domain" description="Helicase C-terminal" evidence="10">
    <location>
        <begin position="1118"/>
        <end position="1277"/>
    </location>
</feature>
<dbReference type="SMART" id="SM00487">
    <property type="entry name" value="DEXDc"/>
    <property type="match status" value="1"/>
</dbReference>
<evidence type="ECO:0000313" key="11">
    <source>
        <dbReference type="EMBL" id="TID19202.1"/>
    </source>
</evidence>
<dbReference type="Pfam" id="PF00271">
    <property type="entry name" value="Helicase_C"/>
    <property type="match status" value="1"/>
</dbReference>
<evidence type="ECO:0000313" key="12">
    <source>
        <dbReference type="Proteomes" id="UP000307173"/>
    </source>
</evidence>
<evidence type="ECO:0000256" key="3">
    <source>
        <dbReference type="ARBA" id="ARBA00022801"/>
    </source>
</evidence>
<keyword evidence="4" id="KW-0347">Helicase</keyword>
<dbReference type="PROSITE" id="PS51194">
    <property type="entry name" value="HELICASE_CTER"/>
    <property type="match status" value="1"/>
</dbReference>
<dbReference type="PROSITE" id="PS51192">
    <property type="entry name" value="HELICASE_ATP_BIND_1"/>
    <property type="match status" value="1"/>
</dbReference>
<dbReference type="PANTHER" id="PTHR45626:SF16">
    <property type="entry name" value="ATP-DEPENDENT HELICASE ULS1"/>
    <property type="match status" value="1"/>
</dbReference>
<dbReference type="EMBL" id="SELW01000599">
    <property type="protein sequence ID" value="TID19202.1"/>
    <property type="molecule type" value="Genomic_DNA"/>
</dbReference>
<dbReference type="Gene3D" id="3.40.50.10810">
    <property type="entry name" value="Tandem AAA-ATPase domain"/>
    <property type="match status" value="1"/>
</dbReference>
<evidence type="ECO:0000256" key="7">
    <source>
        <dbReference type="SAM" id="Coils"/>
    </source>
</evidence>
<dbReference type="GO" id="GO:0008094">
    <property type="term" value="F:ATP-dependent activity, acting on DNA"/>
    <property type="evidence" value="ECO:0007669"/>
    <property type="project" value="TreeGrafter"/>
</dbReference>
<dbReference type="GO" id="GO:0016787">
    <property type="term" value="F:hydrolase activity"/>
    <property type="evidence" value="ECO:0007669"/>
    <property type="project" value="UniProtKB-KW"/>
</dbReference>
<protein>
    <recommendedName>
        <fullName evidence="13">RING-type domain-containing protein</fullName>
    </recommendedName>
</protein>
<evidence type="ECO:0000259" key="10">
    <source>
        <dbReference type="PROSITE" id="PS51194"/>
    </source>
</evidence>
<dbReference type="InterPro" id="IPR001650">
    <property type="entry name" value="Helicase_C-like"/>
</dbReference>
<dbReference type="SUPFAM" id="SSF57850">
    <property type="entry name" value="RING/U-box"/>
    <property type="match status" value="1"/>
</dbReference>
<reference evidence="11 12" key="1">
    <citation type="journal article" date="2019" name="Front. Genet.">
        <title>Whole-Genome Sequencing of the Opportunistic Yeast Pathogen Candida inconspicua Uncovers Its Hybrid Origin.</title>
        <authorList>
            <person name="Mixao V."/>
            <person name="Hansen A.P."/>
            <person name="Saus E."/>
            <person name="Boekhout T."/>
            <person name="Lass-Florl C."/>
            <person name="Gabaldon T."/>
        </authorList>
    </citation>
    <scope>NUCLEOTIDE SEQUENCE [LARGE SCALE GENOMIC DNA]</scope>
    <source>
        <strain evidence="11 12">CBS 180</strain>
    </source>
</reference>
<proteinExistence type="inferred from homology"/>
<dbReference type="OrthoDB" id="423559at2759"/>
<gene>
    <name evidence="11" type="ORF">CANINC_003772</name>
</gene>
<evidence type="ECO:0000259" key="9">
    <source>
        <dbReference type="PROSITE" id="PS51192"/>
    </source>
</evidence>
<evidence type="ECO:0000256" key="2">
    <source>
        <dbReference type="ARBA" id="ARBA00022741"/>
    </source>
</evidence>
<keyword evidence="5" id="KW-0067">ATP-binding</keyword>
<dbReference type="SMART" id="SM00490">
    <property type="entry name" value="HELICc"/>
    <property type="match status" value="1"/>
</dbReference>
<dbReference type="Pfam" id="PF00176">
    <property type="entry name" value="SNF2-rel_dom"/>
    <property type="match status" value="1"/>
</dbReference>
<dbReference type="GO" id="GO:0000724">
    <property type="term" value="P:double-strand break repair via homologous recombination"/>
    <property type="evidence" value="ECO:0007669"/>
    <property type="project" value="TreeGrafter"/>
</dbReference>
<keyword evidence="3" id="KW-0378">Hydrolase</keyword>
<dbReference type="InterPro" id="IPR038718">
    <property type="entry name" value="SNF2-like_sf"/>
</dbReference>
<feature type="domain" description="Helicase ATP-binding" evidence="9">
    <location>
        <begin position="648"/>
        <end position="841"/>
    </location>
</feature>